<dbReference type="PROSITE" id="PS00600">
    <property type="entry name" value="AA_TRANSFER_CLASS_3"/>
    <property type="match status" value="1"/>
</dbReference>
<keyword evidence="7" id="KW-1185">Reference proteome</keyword>
<feature type="binding site" evidence="5">
    <location>
        <position position="134"/>
    </location>
    <ligand>
        <name>pyridoxal 5'-phosphate</name>
        <dbReference type="ChEBI" id="CHEBI:597326"/>
    </ligand>
</feature>
<dbReference type="Pfam" id="PF00202">
    <property type="entry name" value="Aminotran_3"/>
    <property type="match status" value="1"/>
</dbReference>
<comment type="subunit">
    <text evidence="5">Homodimer.</text>
</comment>
<dbReference type="PANTHER" id="PTHR11986">
    <property type="entry name" value="AMINOTRANSFERASE CLASS III"/>
    <property type="match status" value="1"/>
</dbReference>
<dbReference type="EC" id="2.6.1.11" evidence="5"/>
<gene>
    <name evidence="5" type="primary">argD</name>
    <name evidence="6" type="ORF">SAMN04488099_11220</name>
</gene>
<feature type="modified residue" description="N6-(pyridoxal phosphate)lysine" evidence="5">
    <location>
        <position position="248"/>
    </location>
</feature>
<comment type="catalytic activity">
    <reaction evidence="5">
        <text>N(2)-acetyl-L-ornithine + 2-oxoglutarate = N-acetyl-L-glutamate 5-semialdehyde + L-glutamate</text>
        <dbReference type="Rhea" id="RHEA:18049"/>
        <dbReference type="ChEBI" id="CHEBI:16810"/>
        <dbReference type="ChEBI" id="CHEBI:29123"/>
        <dbReference type="ChEBI" id="CHEBI:29985"/>
        <dbReference type="ChEBI" id="CHEBI:57805"/>
        <dbReference type="EC" id="2.6.1.11"/>
    </reaction>
</comment>
<dbReference type="Gene3D" id="3.90.1150.10">
    <property type="entry name" value="Aspartate Aminotransferase, domain 1"/>
    <property type="match status" value="1"/>
</dbReference>
<proteinExistence type="inferred from homology"/>
<name>A0A1H7MMY0_9LACT</name>
<evidence type="ECO:0000256" key="4">
    <source>
        <dbReference type="ARBA" id="ARBA00022898"/>
    </source>
</evidence>
<dbReference type="InterPro" id="IPR015424">
    <property type="entry name" value="PyrdxlP-dep_Trfase"/>
</dbReference>
<dbReference type="FunFam" id="3.40.640.10:FF:000004">
    <property type="entry name" value="Acetylornithine aminotransferase"/>
    <property type="match status" value="1"/>
</dbReference>
<dbReference type="InterPro" id="IPR049704">
    <property type="entry name" value="Aminotrans_3_PPA_site"/>
</dbReference>
<comment type="similarity">
    <text evidence="5">Belongs to the class-III pyridoxal-phosphate-dependent aminotransferase family. ArgD subfamily.</text>
</comment>
<evidence type="ECO:0000313" key="6">
    <source>
        <dbReference type="EMBL" id="SEL12035.1"/>
    </source>
</evidence>
<dbReference type="NCBIfam" id="NF002325">
    <property type="entry name" value="PRK01278.1"/>
    <property type="match status" value="1"/>
</dbReference>
<feature type="binding site" evidence="5">
    <location>
        <begin position="219"/>
        <end position="222"/>
    </location>
    <ligand>
        <name>pyridoxal 5'-phosphate</name>
        <dbReference type="ChEBI" id="CHEBI:597326"/>
    </ligand>
</feature>
<keyword evidence="5" id="KW-0055">Arginine biosynthesis</keyword>
<keyword evidence="2 5" id="KW-0028">Amino-acid biosynthesis</keyword>
<dbReference type="RefSeq" id="WP_091482078.1">
    <property type="nucleotide sequence ID" value="NZ_BJYC01000014.1"/>
</dbReference>
<protein>
    <recommendedName>
        <fullName evidence="5">Acetylornithine aminotransferase</fullName>
        <shortName evidence="5">ACOAT</shortName>
        <ecNumber evidence="5">2.6.1.11</ecNumber>
    </recommendedName>
</protein>
<feature type="binding site" evidence="5">
    <location>
        <position position="277"/>
    </location>
    <ligand>
        <name>pyridoxal 5'-phosphate</name>
        <dbReference type="ChEBI" id="CHEBI:597326"/>
    </ligand>
</feature>
<comment type="cofactor">
    <cofactor evidence="5">
        <name>pyridoxal 5'-phosphate</name>
        <dbReference type="ChEBI" id="CHEBI:597326"/>
    </cofactor>
    <text evidence="5">Binds 1 pyridoxal phosphate per subunit.</text>
</comment>
<feature type="binding site" evidence="5">
    <location>
        <begin position="102"/>
        <end position="103"/>
    </location>
    <ligand>
        <name>pyridoxal 5'-phosphate</name>
        <dbReference type="ChEBI" id="CHEBI:597326"/>
    </ligand>
</feature>
<dbReference type="AlphaFoldDB" id="A0A1H7MMY0"/>
<accession>A0A1H7MMY0</accession>
<dbReference type="PIRSF" id="PIRSF000521">
    <property type="entry name" value="Transaminase_4ab_Lys_Orn"/>
    <property type="match status" value="1"/>
</dbReference>
<dbReference type="CDD" id="cd00610">
    <property type="entry name" value="OAT_like"/>
    <property type="match status" value="1"/>
</dbReference>
<evidence type="ECO:0000256" key="2">
    <source>
        <dbReference type="ARBA" id="ARBA00022605"/>
    </source>
</evidence>
<feature type="binding site" evidence="5">
    <location>
        <position position="137"/>
    </location>
    <ligand>
        <name>N(2)-acetyl-L-ornithine</name>
        <dbReference type="ChEBI" id="CHEBI:57805"/>
    </ligand>
</feature>
<evidence type="ECO:0000256" key="1">
    <source>
        <dbReference type="ARBA" id="ARBA00022576"/>
    </source>
</evidence>
<feature type="binding site" evidence="5">
    <location>
        <position position="276"/>
    </location>
    <ligand>
        <name>N(2)-acetyl-L-ornithine</name>
        <dbReference type="ChEBI" id="CHEBI:57805"/>
    </ligand>
</feature>
<dbReference type="GO" id="GO:0006526">
    <property type="term" value="P:L-arginine biosynthetic process"/>
    <property type="evidence" value="ECO:0007669"/>
    <property type="project" value="UniProtKB-UniRule"/>
</dbReference>
<dbReference type="PANTHER" id="PTHR11986:SF79">
    <property type="entry name" value="ACETYLORNITHINE AMINOTRANSFERASE, MITOCHONDRIAL"/>
    <property type="match status" value="1"/>
</dbReference>
<dbReference type="NCBIfam" id="TIGR00707">
    <property type="entry name" value="argD"/>
    <property type="match status" value="1"/>
</dbReference>
<dbReference type="InterPro" id="IPR004636">
    <property type="entry name" value="AcOrn/SuccOrn_fam"/>
</dbReference>
<evidence type="ECO:0000256" key="3">
    <source>
        <dbReference type="ARBA" id="ARBA00022679"/>
    </source>
</evidence>
<keyword evidence="4 5" id="KW-0663">Pyridoxal phosphate</keyword>
<dbReference type="Gene3D" id="3.40.640.10">
    <property type="entry name" value="Type I PLP-dependent aspartate aminotransferase-like (Major domain)"/>
    <property type="match status" value="1"/>
</dbReference>
<keyword evidence="3 5" id="KW-0808">Transferase</keyword>
<dbReference type="STRING" id="426702.SAMN04488099_11220"/>
<dbReference type="InterPro" id="IPR005814">
    <property type="entry name" value="Aminotrans_3"/>
</dbReference>
<comment type="miscellaneous">
    <text evidence="5">May also have succinyldiaminopimelate aminotransferase activity, thus carrying out the corresponding step in lysine biosynthesis.</text>
</comment>
<dbReference type="OrthoDB" id="9807885at2"/>
<comment type="subcellular location">
    <subcellularLocation>
        <location evidence="5">Cytoplasm</location>
    </subcellularLocation>
</comment>
<dbReference type="UniPathway" id="UPA00068">
    <property type="reaction ID" value="UER00109"/>
</dbReference>
<organism evidence="6 7">
    <name type="scientific">Alkalibacterium pelagium</name>
    <dbReference type="NCBI Taxonomy" id="426702"/>
    <lineage>
        <taxon>Bacteria</taxon>
        <taxon>Bacillati</taxon>
        <taxon>Bacillota</taxon>
        <taxon>Bacilli</taxon>
        <taxon>Lactobacillales</taxon>
        <taxon>Carnobacteriaceae</taxon>
        <taxon>Alkalibacterium</taxon>
    </lineage>
</organism>
<sequence length="393" mass="42565">MNTIEMTNDYITPTYSRLDVVIQKAEGCTLTDENGQTYLDFTAGIGVNSLGYNHKKWVEATQNQLSQLQHISNLYYTKPAAELAGKLCHKTGMQHVLFVNSGAESNEVAIKTARKYGHETNKEKHKILTLKNSFHGRTVTTLSATGQDVFHKYFDPFTEGFDFIDADEPKQLLDKADDTVCAIMIEAIQGEGGVVPLDPEFTEAVSKVCQEKDILLIVDEVQTGIGRTGTLFAYEQLGLQPDIVTSAKGLGNGLPIGAVLFGEKVAGTLKAGDHGSTFGGNPVATAGANIVIDTLTEEFLDQVKSKGQYLKAQLEAIEEVADVSGLGLMLGISLKSQSAKDVMLKAKEAGIMCLTAKDKLRLLPPLIVTRSEIDEAVACLKHILTVQEKEAIT</sequence>
<dbReference type="Proteomes" id="UP000199081">
    <property type="component" value="Unassembled WGS sequence"/>
</dbReference>
<dbReference type="InterPro" id="IPR015422">
    <property type="entry name" value="PyrdxlP-dep_Trfase_small"/>
</dbReference>
<dbReference type="InterPro" id="IPR015421">
    <property type="entry name" value="PyrdxlP-dep_Trfase_major"/>
</dbReference>
<dbReference type="GO" id="GO:0030170">
    <property type="term" value="F:pyridoxal phosphate binding"/>
    <property type="evidence" value="ECO:0007669"/>
    <property type="project" value="InterPro"/>
</dbReference>
<dbReference type="GO" id="GO:0042802">
    <property type="term" value="F:identical protein binding"/>
    <property type="evidence" value="ECO:0007669"/>
    <property type="project" value="TreeGrafter"/>
</dbReference>
<dbReference type="GO" id="GO:0005737">
    <property type="term" value="C:cytoplasm"/>
    <property type="evidence" value="ECO:0007669"/>
    <property type="project" value="UniProtKB-SubCell"/>
</dbReference>
<dbReference type="GO" id="GO:0003992">
    <property type="term" value="F:N2-acetyl-L-ornithine:2-oxoglutarate 5-aminotransferase activity"/>
    <property type="evidence" value="ECO:0007669"/>
    <property type="project" value="UniProtKB-UniRule"/>
</dbReference>
<evidence type="ECO:0000313" key="7">
    <source>
        <dbReference type="Proteomes" id="UP000199081"/>
    </source>
</evidence>
<dbReference type="HAMAP" id="MF_01107">
    <property type="entry name" value="ArgD_aminotrans_3"/>
    <property type="match status" value="1"/>
</dbReference>
<comment type="pathway">
    <text evidence="5">Amino-acid biosynthesis; L-arginine biosynthesis; N(2)-acetyl-L-ornithine from L-glutamate: step 4/4.</text>
</comment>
<evidence type="ECO:0000256" key="5">
    <source>
        <dbReference type="HAMAP-Rule" id="MF_01107"/>
    </source>
</evidence>
<dbReference type="SUPFAM" id="SSF53383">
    <property type="entry name" value="PLP-dependent transferases"/>
    <property type="match status" value="1"/>
</dbReference>
<keyword evidence="1 5" id="KW-0032">Aminotransferase</keyword>
<dbReference type="InterPro" id="IPR050103">
    <property type="entry name" value="Class-III_PLP-dep_AT"/>
</dbReference>
<reference evidence="7" key="1">
    <citation type="submission" date="2016-10" db="EMBL/GenBank/DDBJ databases">
        <authorList>
            <person name="Varghese N."/>
            <person name="Submissions S."/>
        </authorList>
    </citation>
    <scope>NUCLEOTIDE SEQUENCE [LARGE SCALE GENOMIC DNA]</scope>
    <source>
        <strain evidence="7">DSM 19183</strain>
    </source>
</reference>
<dbReference type="EMBL" id="FNZU01000012">
    <property type="protein sequence ID" value="SEL12035.1"/>
    <property type="molecule type" value="Genomic_DNA"/>
</dbReference>
<keyword evidence="5" id="KW-0963">Cytoplasm</keyword>